<comment type="caution">
    <text evidence="1">The sequence shown here is derived from an EMBL/GenBank/DDBJ whole genome shotgun (WGS) entry which is preliminary data.</text>
</comment>
<evidence type="ECO:0000313" key="1">
    <source>
        <dbReference type="EMBL" id="RRG19087.1"/>
    </source>
</evidence>
<reference evidence="1 2" key="1">
    <citation type="submission" date="2018-07" db="EMBL/GenBank/DDBJ databases">
        <title>Draft genome sequence of Ancylomarina sp. M1P.</title>
        <authorList>
            <person name="Yadav S."/>
            <person name="Villanueva L."/>
            <person name="Damste J.S.S."/>
        </authorList>
    </citation>
    <scope>NUCLEOTIDE SEQUENCE [LARGE SCALE GENOMIC DNA]</scope>
    <source>
        <strain evidence="1 2">M1P</strain>
    </source>
</reference>
<sequence>MTDLKGDIRWKQRFQNFEKSYLLMKRLMQIGELSEFERMALIQSFEICFELSWKLMKDYLESEGFAPKSPRESVKIAFQAGIVFEAQKWMDALSDRNLTVHTYDESFAIEMANKIQSIYFPIISDLYDLMLEKSKG</sequence>
<accession>A0A425XWQ5</accession>
<dbReference type="Pfam" id="PF08780">
    <property type="entry name" value="NTase_sub_bind"/>
    <property type="match status" value="1"/>
</dbReference>
<dbReference type="OrthoDB" id="9810452at2"/>
<dbReference type="RefSeq" id="WP_125032082.1">
    <property type="nucleotide sequence ID" value="NZ_JAPXVP010000024.1"/>
</dbReference>
<keyword evidence="1" id="KW-0808">Transferase</keyword>
<gene>
    <name evidence="1" type="ORF">DWB61_16890</name>
</gene>
<protein>
    <submittedName>
        <fullName evidence="1">Nucleotidyltransferase</fullName>
    </submittedName>
</protein>
<dbReference type="AlphaFoldDB" id="A0A425XWQ5"/>
<dbReference type="NCBIfam" id="TIGR01987">
    <property type="entry name" value="HI0074"/>
    <property type="match status" value="1"/>
</dbReference>
<dbReference type="SUPFAM" id="SSF81593">
    <property type="entry name" value="Nucleotidyltransferase substrate binding subunit/domain"/>
    <property type="match status" value="1"/>
</dbReference>
<dbReference type="Gene3D" id="1.20.120.330">
    <property type="entry name" value="Nucleotidyltransferases domain 2"/>
    <property type="match status" value="1"/>
</dbReference>
<dbReference type="InterPro" id="IPR010235">
    <property type="entry name" value="HepT"/>
</dbReference>
<dbReference type="EMBL" id="QQWG01000027">
    <property type="protein sequence ID" value="RRG19087.1"/>
    <property type="molecule type" value="Genomic_DNA"/>
</dbReference>
<dbReference type="Proteomes" id="UP000285794">
    <property type="component" value="Unassembled WGS sequence"/>
</dbReference>
<organism evidence="1 2">
    <name type="scientific">Ancylomarina euxinus</name>
    <dbReference type="NCBI Taxonomy" id="2283627"/>
    <lineage>
        <taxon>Bacteria</taxon>
        <taxon>Pseudomonadati</taxon>
        <taxon>Bacteroidota</taxon>
        <taxon>Bacteroidia</taxon>
        <taxon>Marinilabiliales</taxon>
        <taxon>Marinifilaceae</taxon>
        <taxon>Ancylomarina</taxon>
    </lineage>
</organism>
<proteinExistence type="predicted"/>
<name>A0A425XWQ5_9BACT</name>
<dbReference type="GO" id="GO:0016740">
    <property type="term" value="F:transferase activity"/>
    <property type="evidence" value="ECO:0007669"/>
    <property type="project" value="UniProtKB-KW"/>
</dbReference>
<keyword evidence="2" id="KW-1185">Reference proteome</keyword>
<evidence type="ECO:0000313" key="2">
    <source>
        <dbReference type="Proteomes" id="UP000285794"/>
    </source>
</evidence>